<dbReference type="KEGG" id="pseo:OM33_16670"/>
<dbReference type="RefSeq" id="WP_040135237.1">
    <property type="nucleotide sequence ID" value="NZ_CP009889.1"/>
</dbReference>
<gene>
    <name evidence="1" type="ORF">OM33_16670</name>
</gene>
<dbReference type="OrthoDB" id="6293173at2"/>
<evidence type="ECO:0000313" key="1">
    <source>
        <dbReference type="EMBL" id="AIY66753.1"/>
    </source>
</evidence>
<organism evidence="1 2">
    <name type="scientific">Pseudoalteromonas piratica</name>
    <dbReference type="NCBI Taxonomy" id="1348114"/>
    <lineage>
        <taxon>Bacteria</taxon>
        <taxon>Pseudomonadati</taxon>
        <taxon>Pseudomonadota</taxon>
        <taxon>Gammaproteobacteria</taxon>
        <taxon>Alteromonadales</taxon>
        <taxon>Pseudoalteromonadaceae</taxon>
        <taxon>Pseudoalteromonas</taxon>
    </lineage>
</organism>
<keyword evidence="2" id="KW-1185">Reference proteome</keyword>
<evidence type="ECO:0000313" key="2">
    <source>
        <dbReference type="Proteomes" id="UP000030341"/>
    </source>
</evidence>
<dbReference type="EMBL" id="CP009889">
    <property type="protein sequence ID" value="AIY66753.1"/>
    <property type="molecule type" value="Genomic_DNA"/>
</dbReference>
<proteinExistence type="predicted"/>
<sequence>MEVVDKYKNMFINFTYLLFILLFLYGVSKSIQAKIYINELSKFNSLSTYLIQDNYSKTGVRFDTGKLGKFYTCLKSYKPLGWSSPKEGEASTVKIRIDNSYLLSARVASDTVYRFSLYKVDNGNSVEWSSNSYAVNCDLNLLNEFKEHSNTRLLEQLSSKKAYKELFKSNPELSLPKNQGRLGLFHSCLIKNKPWNDKTPISDEGMVKLDLLGYILHLGVVGNKVINFSIERYGLKRETLALSKTYKVDCNLSLLDR</sequence>
<reference evidence="1 2" key="1">
    <citation type="submission" date="2014-11" db="EMBL/GenBank/DDBJ databases">
        <title>Complete Genome Sequence of Pseudoalteromonas sp. Strain OCN003 Isolated from Kaneohe Bay, Oahu, Hawaii.</title>
        <authorList>
            <person name="Beurmann S."/>
            <person name="Videau P."/>
            <person name="Ushijima B."/>
            <person name="Smith A.M."/>
            <person name="Aeby G.S."/>
            <person name="Callahan S.M."/>
            <person name="Belcaid M."/>
        </authorList>
    </citation>
    <scope>NUCLEOTIDE SEQUENCE [LARGE SCALE GENOMIC DNA]</scope>
    <source>
        <strain evidence="1 2">OCN003</strain>
    </source>
</reference>
<name>A0A0A7EJN3_9GAMM</name>
<dbReference type="HOGENOM" id="CLU_1081278_0_0_6"/>
<dbReference type="Proteomes" id="UP000030341">
    <property type="component" value="Chromosome 2"/>
</dbReference>
<protein>
    <submittedName>
        <fullName evidence="1">Uncharacterized protein</fullName>
    </submittedName>
</protein>
<accession>A0A0A7EJN3</accession>
<dbReference type="AlphaFoldDB" id="A0A0A7EJN3"/>